<accession>A0A0F9FPR7</accession>
<feature type="transmembrane region" description="Helical" evidence="1">
    <location>
        <begin position="28"/>
        <end position="48"/>
    </location>
</feature>
<reference evidence="3" key="1">
    <citation type="journal article" date="2015" name="Nature">
        <title>Complex archaea that bridge the gap between prokaryotes and eukaryotes.</title>
        <authorList>
            <person name="Spang A."/>
            <person name="Saw J.H."/>
            <person name="Jorgensen S.L."/>
            <person name="Zaremba-Niedzwiedzka K."/>
            <person name="Martijn J."/>
            <person name="Lind A.E."/>
            <person name="van Eijk R."/>
            <person name="Schleper C."/>
            <person name="Guy L."/>
            <person name="Ettema T.J."/>
        </authorList>
    </citation>
    <scope>NUCLEOTIDE SEQUENCE</scope>
</reference>
<keyword evidence="1" id="KW-0472">Membrane</keyword>
<dbReference type="CDD" id="cd06971">
    <property type="entry name" value="PgpA"/>
    <property type="match status" value="1"/>
</dbReference>
<protein>
    <recommendedName>
        <fullName evidence="2">YutG/PgpA domain-containing protein</fullName>
    </recommendedName>
</protein>
<dbReference type="InterPro" id="IPR007686">
    <property type="entry name" value="YutG/PgpA"/>
</dbReference>
<dbReference type="SUPFAM" id="SSF101307">
    <property type="entry name" value="YutG-like"/>
    <property type="match status" value="1"/>
</dbReference>
<dbReference type="PANTHER" id="PTHR36305:SF1">
    <property type="entry name" value="PHOSPHATIDYLGLYCEROPHOSPHATASE A"/>
    <property type="match status" value="1"/>
</dbReference>
<dbReference type="AlphaFoldDB" id="A0A0F9FPR7"/>
<evidence type="ECO:0000313" key="3">
    <source>
        <dbReference type="EMBL" id="KKL80426.1"/>
    </source>
</evidence>
<name>A0A0F9FPR7_9ZZZZ</name>
<feature type="non-terminal residue" evidence="3">
    <location>
        <position position="1"/>
    </location>
</feature>
<sequence>YFPIAPGTAGSVVGVLLDLGLRATVSSWLQAVVFFSISAAGVWAAGVVERQLAAKDPSVVVIDEVAGMLLALYLLPLSWLGYFVGFLVFRLFDIVKPFPARQSERLPGGIGIMVDDLIAGLYTHLFLRLVSLWWPALLVG</sequence>
<dbReference type="GO" id="GO:0008962">
    <property type="term" value="F:phosphatidylglycerophosphatase activity"/>
    <property type="evidence" value="ECO:0007669"/>
    <property type="project" value="InterPro"/>
</dbReference>
<keyword evidence="1" id="KW-1133">Transmembrane helix</keyword>
<feature type="domain" description="YutG/PgpA" evidence="2">
    <location>
        <begin position="2"/>
        <end position="130"/>
    </location>
</feature>
<dbReference type="PANTHER" id="PTHR36305">
    <property type="entry name" value="PHOSPHATIDYLGLYCEROPHOSPHATASE A"/>
    <property type="match status" value="1"/>
</dbReference>
<gene>
    <name evidence="3" type="ORF">LCGC14_2004850</name>
</gene>
<dbReference type="InterPro" id="IPR036681">
    <property type="entry name" value="PgpA-like_sf"/>
</dbReference>
<proteinExistence type="predicted"/>
<dbReference type="Pfam" id="PF04608">
    <property type="entry name" value="PgpA"/>
    <property type="match status" value="1"/>
</dbReference>
<dbReference type="GO" id="GO:0006629">
    <property type="term" value="P:lipid metabolic process"/>
    <property type="evidence" value="ECO:0007669"/>
    <property type="project" value="InterPro"/>
</dbReference>
<organism evidence="3">
    <name type="scientific">marine sediment metagenome</name>
    <dbReference type="NCBI Taxonomy" id="412755"/>
    <lineage>
        <taxon>unclassified sequences</taxon>
        <taxon>metagenomes</taxon>
        <taxon>ecological metagenomes</taxon>
    </lineage>
</organism>
<evidence type="ECO:0000259" key="2">
    <source>
        <dbReference type="Pfam" id="PF04608"/>
    </source>
</evidence>
<dbReference type="EMBL" id="LAZR01022857">
    <property type="protein sequence ID" value="KKL80426.1"/>
    <property type="molecule type" value="Genomic_DNA"/>
</dbReference>
<keyword evidence="1" id="KW-0812">Transmembrane</keyword>
<feature type="transmembrane region" description="Helical" evidence="1">
    <location>
        <begin position="110"/>
        <end position="134"/>
    </location>
</feature>
<feature type="transmembrane region" description="Helical" evidence="1">
    <location>
        <begin position="68"/>
        <end position="89"/>
    </location>
</feature>
<dbReference type="PIRSF" id="PIRSF006162">
    <property type="entry name" value="PgpA"/>
    <property type="match status" value="1"/>
</dbReference>
<evidence type="ECO:0000256" key="1">
    <source>
        <dbReference type="SAM" id="Phobius"/>
    </source>
</evidence>
<dbReference type="InterPro" id="IPR026037">
    <property type="entry name" value="PgpA"/>
</dbReference>
<comment type="caution">
    <text evidence="3">The sequence shown here is derived from an EMBL/GenBank/DDBJ whole genome shotgun (WGS) entry which is preliminary data.</text>
</comment>